<accession>A0A7J6MVH4</accession>
<reference evidence="8 9" key="1">
    <citation type="submission" date="2020-04" db="EMBL/GenBank/DDBJ databases">
        <title>Perkinsus olseni comparative genomics.</title>
        <authorList>
            <person name="Bogema D.R."/>
        </authorList>
    </citation>
    <scope>NUCLEOTIDE SEQUENCE [LARGE SCALE GENOMIC DNA]</scope>
    <source>
        <strain evidence="8">ATCC PRA-31</strain>
    </source>
</reference>
<evidence type="ECO:0000313" key="9">
    <source>
        <dbReference type="Proteomes" id="UP000572268"/>
    </source>
</evidence>
<evidence type="ECO:0000256" key="4">
    <source>
        <dbReference type="ARBA" id="ARBA00022932"/>
    </source>
</evidence>
<dbReference type="InterPro" id="IPR019760">
    <property type="entry name" value="DNA-dir_DNA_pol_A_CS"/>
</dbReference>
<comment type="caution">
    <text evidence="8">The sequence shown here is derived from an EMBL/GenBank/DDBJ whole genome shotgun (WGS) entry which is preliminary data.</text>
</comment>
<dbReference type="EC" id="2.7.7.7" evidence="1"/>
<sequence>MRSTVSMSQQRGRIPDERAGNSLIEQLQELARGCRCCRDTRKVRPSVTTGVPSQFPGTSQWHKTGWQGLATQGHFAKFSTAVGDAQPAKDNSLLVQGVQSAESAASVETREDTLAVEKNGRGAAVGKQPRVHKRQNTGPLPLPPTLSALRELLAPTAAVWIDMQNESMIAELLATINGTADSLISLGVFNSDNTTNFRIPRHAELQRYAISAAFEDRFPKPLAFAILHQRGVLEVQERQVYVLPYCERAMDFLADILSCRQCDVQTPAFVFNIQETLRYFAIDRPSEILYADVGDLAILAWVLDSAAGSACYDIDHLKTVYGEDSANKRAGEPATLQESHPWRMLVDHDLPESSDLITVLSGKVNAQDQTEVALQQELPVARVLTLMSVTGAPFDHSVMQQWRSDLEVTMAKLEREAQALVKKEILMTSPAQVAALLYDDLGLQPPAGRRSRSTGDEVLSMMVDQHPVVSIIRKHRQVAKLITTYVDTIRSLPKSAPRPGLLEYFQPRSGVAAGCNFLGKNRLYTVWNQTMTVTGRLSSSNPNLQNIPRSHELEDLGVVSLRKAFISPILDSHCLLSVDYRQVEIRVLAHFVGRGALRESFAVDGADIYTNMAAMILRKPAEEVTKPERNKAKVCCLALVYGSGIHLLARQMGVTTTVAQGFKRQFSYAFPELERWMFRVWRDANKDGYVETICKRRRRIDRDENGGLSSEAKRFCINSIIQGSAADIMKSAMVQIAHALDEVKWHHGRPQLLLSIHDEFVLSCHRDDVERLGRLLLREMQNPALPGHDESDRFSVPLEVSMNLLWSPAAAAALDLSLVVTSPWKNLERRQALREWFNSCSGVTYDHFPNVTLRLVFAMGAISPEFEDSSRVELQEYPHDLVVFDSSPDLDPPVKRDVTYVLDHPTARGSRILLATRWVLENNPHSDFVVYLDDDSFLSIPRLIPHLLQLTGNEATMLVMGYLMSTPLDVAVSGIDICDICKPCSKCLDDQSLQDMCAQFNLALGPCLHYVSTCQIYGAEVVEQCVAEALSESQRIVDYFGSRWTPTWPLGMGWVLGSEVAGFIGRNADVLKTRGAADVQIGRYWLAGLEDVHWVDMSDGRFHDFPRRHSMFTRGCSNDSILVHRIRHDKWQSYNRHACTLDCPTEVDGEVEPS</sequence>
<protein>
    <recommendedName>
        <fullName evidence="1">DNA-directed DNA polymerase</fullName>
        <ecNumber evidence="1">2.7.7.7</ecNumber>
    </recommendedName>
</protein>
<keyword evidence="3" id="KW-0548">Nucleotidyltransferase</keyword>
<evidence type="ECO:0000313" key="8">
    <source>
        <dbReference type="EMBL" id="KAF4675543.1"/>
    </source>
</evidence>
<evidence type="ECO:0000256" key="1">
    <source>
        <dbReference type="ARBA" id="ARBA00012417"/>
    </source>
</evidence>
<dbReference type="PANTHER" id="PTHR10133:SF62">
    <property type="entry name" value="DNA POLYMERASE THETA"/>
    <property type="match status" value="1"/>
</dbReference>
<dbReference type="GO" id="GO:0006302">
    <property type="term" value="P:double-strand break repair"/>
    <property type="evidence" value="ECO:0007669"/>
    <property type="project" value="TreeGrafter"/>
</dbReference>
<keyword evidence="2" id="KW-0808">Transferase</keyword>
<dbReference type="SUPFAM" id="SSF56672">
    <property type="entry name" value="DNA/RNA polymerases"/>
    <property type="match status" value="1"/>
</dbReference>
<evidence type="ECO:0000256" key="3">
    <source>
        <dbReference type="ARBA" id="ARBA00022695"/>
    </source>
</evidence>
<evidence type="ECO:0000259" key="7">
    <source>
        <dbReference type="SMART" id="SM00482"/>
    </source>
</evidence>
<dbReference type="Gene3D" id="1.10.150.20">
    <property type="entry name" value="5' to 3' exonuclease, C-terminal subdomain"/>
    <property type="match status" value="1"/>
</dbReference>
<gene>
    <name evidence="8" type="ORF">FOL46_001071</name>
</gene>
<evidence type="ECO:0000256" key="2">
    <source>
        <dbReference type="ARBA" id="ARBA00022679"/>
    </source>
</evidence>
<proteinExistence type="predicted"/>
<dbReference type="InterPro" id="IPR001098">
    <property type="entry name" value="DNA-dir_DNA_pol_A_palm_dom"/>
</dbReference>
<dbReference type="SMART" id="SM00482">
    <property type="entry name" value="POLAc"/>
    <property type="match status" value="1"/>
</dbReference>
<evidence type="ECO:0000256" key="6">
    <source>
        <dbReference type="SAM" id="MobiDB-lite"/>
    </source>
</evidence>
<feature type="domain" description="DNA-directed DNA polymerase family A palm" evidence="7">
    <location>
        <begin position="560"/>
        <end position="768"/>
    </location>
</feature>
<dbReference type="PROSITE" id="PS00447">
    <property type="entry name" value="DNA_POLYMERASE_A"/>
    <property type="match status" value="1"/>
</dbReference>
<dbReference type="AlphaFoldDB" id="A0A7J6MVH4"/>
<keyword evidence="4" id="KW-0239">DNA-directed DNA polymerase</keyword>
<dbReference type="Proteomes" id="UP000572268">
    <property type="component" value="Unassembled WGS sequence"/>
</dbReference>
<dbReference type="Pfam" id="PF00476">
    <property type="entry name" value="DNA_pol_A"/>
    <property type="match status" value="1"/>
</dbReference>
<dbReference type="InterPro" id="IPR002298">
    <property type="entry name" value="DNA_polymerase_A"/>
</dbReference>
<dbReference type="Gene3D" id="3.30.70.370">
    <property type="match status" value="1"/>
</dbReference>
<dbReference type="Gene3D" id="1.20.1060.10">
    <property type="entry name" value="Taq DNA Polymerase, Chain T, domain 4"/>
    <property type="match status" value="1"/>
</dbReference>
<dbReference type="GO" id="GO:0003677">
    <property type="term" value="F:DNA binding"/>
    <property type="evidence" value="ECO:0007669"/>
    <property type="project" value="InterPro"/>
</dbReference>
<dbReference type="PANTHER" id="PTHR10133">
    <property type="entry name" value="DNA POLYMERASE I"/>
    <property type="match status" value="1"/>
</dbReference>
<organism evidence="8 9">
    <name type="scientific">Perkinsus olseni</name>
    <name type="common">Perkinsus atlanticus</name>
    <dbReference type="NCBI Taxonomy" id="32597"/>
    <lineage>
        <taxon>Eukaryota</taxon>
        <taxon>Sar</taxon>
        <taxon>Alveolata</taxon>
        <taxon>Perkinsozoa</taxon>
        <taxon>Perkinsea</taxon>
        <taxon>Perkinsida</taxon>
        <taxon>Perkinsidae</taxon>
        <taxon>Perkinsus</taxon>
    </lineage>
</organism>
<name>A0A7J6MVH4_PEROL</name>
<dbReference type="GO" id="GO:0003887">
    <property type="term" value="F:DNA-directed DNA polymerase activity"/>
    <property type="evidence" value="ECO:0007669"/>
    <property type="project" value="UniProtKB-KW"/>
</dbReference>
<dbReference type="EMBL" id="JABANN010000013">
    <property type="protein sequence ID" value="KAF4675543.1"/>
    <property type="molecule type" value="Genomic_DNA"/>
</dbReference>
<dbReference type="PRINTS" id="PR00868">
    <property type="entry name" value="DNAPOLI"/>
</dbReference>
<comment type="catalytic activity">
    <reaction evidence="5">
        <text>DNA(n) + a 2'-deoxyribonucleoside 5'-triphosphate = DNA(n+1) + diphosphate</text>
        <dbReference type="Rhea" id="RHEA:22508"/>
        <dbReference type="Rhea" id="RHEA-COMP:17339"/>
        <dbReference type="Rhea" id="RHEA-COMP:17340"/>
        <dbReference type="ChEBI" id="CHEBI:33019"/>
        <dbReference type="ChEBI" id="CHEBI:61560"/>
        <dbReference type="ChEBI" id="CHEBI:173112"/>
        <dbReference type="EC" id="2.7.7.7"/>
    </reaction>
</comment>
<feature type="region of interest" description="Disordered" evidence="6">
    <location>
        <begin position="120"/>
        <end position="142"/>
    </location>
</feature>
<dbReference type="GO" id="GO:0006261">
    <property type="term" value="P:DNA-templated DNA replication"/>
    <property type="evidence" value="ECO:0007669"/>
    <property type="project" value="InterPro"/>
</dbReference>
<dbReference type="CDD" id="cd08638">
    <property type="entry name" value="DNA_pol_A_theta"/>
    <property type="match status" value="1"/>
</dbReference>
<evidence type="ECO:0000256" key="5">
    <source>
        <dbReference type="ARBA" id="ARBA00049244"/>
    </source>
</evidence>
<dbReference type="InterPro" id="IPR043502">
    <property type="entry name" value="DNA/RNA_pol_sf"/>
</dbReference>